<dbReference type="EMBL" id="CP001841">
    <property type="protein sequence ID" value="AEF82975.1"/>
    <property type="molecule type" value="Genomic_DNA"/>
</dbReference>
<evidence type="ECO:0000256" key="1">
    <source>
        <dbReference type="SAM" id="Phobius"/>
    </source>
</evidence>
<reference evidence="4" key="1">
    <citation type="submission" date="2009-12" db="EMBL/GenBank/DDBJ databases">
        <title>Complete sequence of Treponema azotonutricium strain ZAS-9.</title>
        <authorList>
            <person name="Tetu S.G."/>
            <person name="Matson E."/>
            <person name="Ren Q."/>
            <person name="Seshadri R."/>
            <person name="Elbourne L."/>
            <person name="Hassan K.A."/>
            <person name="Durkin A."/>
            <person name="Radune D."/>
            <person name="Mohamoud Y."/>
            <person name="Shay R."/>
            <person name="Jin S."/>
            <person name="Zhang X."/>
            <person name="Lucey K."/>
            <person name="Ballor N.R."/>
            <person name="Ottesen E."/>
            <person name="Rosenthal R."/>
            <person name="Allen A."/>
            <person name="Leadbetter J.R."/>
            <person name="Paulsen I.T."/>
        </authorList>
    </citation>
    <scope>NUCLEOTIDE SEQUENCE [LARGE SCALE GENOMIC DNA]</scope>
    <source>
        <strain evidence="4">ATCC BAA-888 / DSM 13862 / ZAS-9</strain>
    </source>
</reference>
<dbReference type="Proteomes" id="UP000009222">
    <property type="component" value="Chromosome"/>
</dbReference>
<proteinExistence type="predicted"/>
<sequence length="126" mass="14500">MRGNNYVKNYIGVTTPGAAIVIVKNDKIIFSKGYGCADLENKIPVNPQRTIFEYGSISKLFVWTSIMQLVEQGKLDLDTDARNYLPEEINKTLVKFKHSFTIRELMNYVAGLVIYLIFLPIFRYIK</sequence>
<organism evidence="3 4">
    <name type="scientific">Leadbettera azotonutricia (strain ATCC BAA-888 / DSM 13862 / ZAS-9)</name>
    <name type="common">Treponema azotonutricium</name>
    <dbReference type="NCBI Taxonomy" id="545695"/>
    <lineage>
        <taxon>Bacteria</taxon>
        <taxon>Pseudomonadati</taxon>
        <taxon>Spirochaetota</taxon>
        <taxon>Spirochaetia</taxon>
        <taxon>Spirochaetales</taxon>
        <taxon>Breznakiellaceae</taxon>
        <taxon>Leadbettera</taxon>
    </lineage>
</organism>
<keyword evidence="1" id="KW-0812">Transmembrane</keyword>
<evidence type="ECO:0000313" key="3">
    <source>
        <dbReference type="EMBL" id="AEF82975.1"/>
    </source>
</evidence>
<evidence type="ECO:0000259" key="2">
    <source>
        <dbReference type="Pfam" id="PF00144"/>
    </source>
</evidence>
<dbReference type="InterPro" id="IPR001466">
    <property type="entry name" value="Beta-lactam-related"/>
</dbReference>
<dbReference type="Gene3D" id="3.40.710.10">
    <property type="entry name" value="DD-peptidase/beta-lactamase superfamily"/>
    <property type="match status" value="1"/>
</dbReference>
<dbReference type="PANTHER" id="PTHR46825:SF9">
    <property type="entry name" value="BETA-LACTAMASE-RELATED DOMAIN-CONTAINING PROTEIN"/>
    <property type="match status" value="1"/>
</dbReference>
<keyword evidence="1" id="KW-0472">Membrane</keyword>
<dbReference type="InterPro" id="IPR050491">
    <property type="entry name" value="AmpC-like"/>
</dbReference>
<accession>F5YCP1</accession>
<dbReference type="Pfam" id="PF00144">
    <property type="entry name" value="Beta-lactamase"/>
    <property type="match status" value="1"/>
</dbReference>
<dbReference type="KEGG" id="taz:TREAZ_1712"/>
<dbReference type="STRING" id="545695.TREAZ_1712"/>
<dbReference type="eggNOG" id="COG1680">
    <property type="taxonomic scope" value="Bacteria"/>
</dbReference>
<name>F5YCP1_LEAAZ</name>
<dbReference type="InParanoid" id="F5YCP1"/>
<dbReference type="PANTHER" id="PTHR46825">
    <property type="entry name" value="D-ALANYL-D-ALANINE-CARBOXYPEPTIDASE/ENDOPEPTIDASE AMPH"/>
    <property type="match status" value="1"/>
</dbReference>
<dbReference type="AlphaFoldDB" id="F5YCP1"/>
<dbReference type="InterPro" id="IPR012338">
    <property type="entry name" value="Beta-lactam/transpept-like"/>
</dbReference>
<dbReference type="HOGENOM" id="CLU_1980613_0_0_12"/>
<evidence type="ECO:0000313" key="4">
    <source>
        <dbReference type="Proteomes" id="UP000009222"/>
    </source>
</evidence>
<dbReference type="RefSeq" id="WP_015710312.1">
    <property type="nucleotide sequence ID" value="NC_015577.1"/>
</dbReference>
<keyword evidence="1" id="KW-1133">Transmembrane helix</keyword>
<reference evidence="3 4" key="2">
    <citation type="journal article" date="2011" name="ISME J.">
        <title>RNA-seq reveals cooperative metabolic interactions between two termite-gut spirochete species in co-culture.</title>
        <authorList>
            <person name="Rosenthal A.Z."/>
            <person name="Matson E.G."/>
            <person name="Eldar A."/>
            <person name="Leadbetter J.R."/>
        </authorList>
    </citation>
    <scope>NUCLEOTIDE SEQUENCE [LARGE SCALE GENOMIC DNA]</scope>
    <source>
        <strain evidence="4">ATCC BAA-888 / DSM 13862 / ZAS-9</strain>
    </source>
</reference>
<protein>
    <submittedName>
        <fullName evidence="3">Beta-lactamase</fullName>
    </submittedName>
</protein>
<gene>
    <name evidence="3" type="ordered locus">TREAZ_1712</name>
</gene>
<feature type="domain" description="Beta-lactamase-related" evidence="2">
    <location>
        <begin position="15"/>
        <end position="112"/>
    </location>
</feature>
<keyword evidence="4" id="KW-1185">Reference proteome</keyword>
<feature type="transmembrane region" description="Helical" evidence="1">
    <location>
        <begin position="105"/>
        <end position="125"/>
    </location>
</feature>
<dbReference type="SUPFAM" id="SSF56601">
    <property type="entry name" value="beta-lactamase/transpeptidase-like"/>
    <property type="match status" value="1"/>
</dbReference>